<name>A0A5W8ME04_SALET</name>
<organism evidence="2">
    <name type="scientific">Salmonella enterica subsp. enterica serovar Hofit</name>
    <dbReference type="NCBI Taxonomy" id="2564537"/>
    <lineage>
        <taxon>Bacteria</taxon>
        <taxon>Pseudomonadati</taxon>
        <taxon>Pseudomonadota</taxon>
        <taxon>Gammaproteobacteria</taxon>
        <taxon>Enterobacterales</taxon>
        <taxon>Enterobacteriaceae</taxon>
        <taxon>Salmonella</taxon>
    </lineage>
</organism>
<accession>A0A5W8ME04</accession>
<dbReference type="EMBL" id="AAHNFW010000043">
    <property type="protein sequence ID" value="EBY1553858.1"/>
    <property type="molecule type" value="Genomic_DNA"/>
</dbReference>
<reference evidence="2" key="1">
    <citation type="submission" date="2018-07" db="EMBL/GenBank/DDBJ databases">
        <authorList>
            <person name="Ashton P.M."/>
            <person name="Dallman T."/>
            <person name="Nair S."/>
            <person name="De Pinna E."/>
            <person name="Peters T."/>
            <person name="Grant K."/>
        </authorList>
    </citation>
    <scope>NUCLEOTIDE SEQUENCE</scope>
    <source>
        <strain evidence="2">357772</strain>
    </source>
</reference>
<evidence type="ECO:0000313" key="2">
    <source>
        <dbReference type="EMBL" id="EBY1553858.1"/>
    </source>
</evidence>
<proteinExistence type="predicted"/>
<feature type="non-terminal residue" evidence="2">
    <location>
        <position position="1"/>
    </location>
</feature>
<sequence>PRHRTDRVENHQATSHRDGAAIKAEPATSFSTSESPADKRRGFPLPSLNLRSGLCYGDLVQNIP</sequence>
<comment type="caution">
    <text evidence="2">The sequence shown here is derived from an EMBL/GenBank/DDBJ whole genome shotgun (WGS) entry which is preliminary data.</text>
</comment>
<protein>
    <submittedName>
        <fullName evidence="2">Uncharacterized protein</fullName>
    </submittedName>
</protein>
<dbReference type="AlphaFoldDB" id="A0A5W8ME04"/>
<feature type="region of interest" description="Disordered" evidence="1">
    <location>
        <begin position="1"/>
        <end position="52"/>
    </location>
</feature>
<evidence type="ECO:0000256" key="1">
    <source>
        <dbReference type="SAM" id="MobiDB-lite"/>
    </source>
</evidence>
<gene>
    <name evidence="2" type="ORF">DU055_13045</name>
</gene>
<feature type="compositionally biased region" description="Basic and acidic residues" evidence="1">
    <location>
        <begin position="1"/>
        <end position="20"/>
    </location>
</feature>